<evidence type="ECO:0008006" key="3">
    <source>
        <dbReference type="Google" id="ProtNLM"/>
    </source>
</evidence>
<reference evidence="2" key="1">
    <citation type="submission" date="2023-07" db="EMBL/GenBank/DDBJ databases">
        <title>30 novel species of actinomycetes from the DSMZ collection.</title>
        <authorList>
            <person name="Nouioui I."/>
        </authorList>
    </citation>
    <scope>NUCLEOTIDE SEQUENCE [LARGE SCALE GENOMIC DNA]</scope>
    <source>
        <strain evidence="2">DSM 41636</strain>
    </source>
</reference>
<keyword evidence="2" id="KW-1185">Reference proteome</keyword>
<comment type="caution">
    <text evidence="1">The sequence shown here is derived from an EMBL/GenBank/DDBJ whole genome shotgun (WGS) entry which is preliminary data.</text>
</comment>
<dbReference type="RefSeq" id="WP_311648621.1">
    <property type="nucleotide sequence ID" value="NZ_JAVRFA010000070.1"/>
</dbReference>
<protein>
    <recommendedName>
        <fullName evidence="3">Transposase</fullName>
    </recommendedName>
</protein>
<dbReference type="EMBL" id="JAVRFA010000070">
    <property type="protein sequence ID" value="MDT0399258.1"/>
    <property type="molecule type" value="Genomic_DNA"/>
</dbReference>
<proteinExistence type="predicted"/>
<sequence>MRRRSQGVQRAPYAVVGALVLNHTGNWPLWDLDILDGLPAAECCGR</sequence>
<accession>A0ABU2Q5M3</accession>
<organism evidence="1 2">
    <name type="scientific">Streptomyces edwardsiae</name>
    <dbReference type="NCBI Taxonomy" id="3075527"/>
    <lineage>
        <taxon>Bacteria</taxon>
        <taxon>Bacillati</taxon>
        <taxon>Actinomycetota</taxon>
        <taxon>Actinomycetes</taxon>
        <taxon>Kitasatosporales</taxon>
        <taxon>Streptomycetaceae</taxon>
        <taxon>Streptomyces</taxon>
    </lineage>
</organism>
<gene>
    <name evidence="1" type="ORF">RM705_31835</name>
</gene>
<evidence type="ECO:0000313" key="1">
    <source>
        <dbReference type="EMBL" id="MDT0399258.1"/>
    </source>
</evidence>
<dbReference type="Proteomes" id="UP001183881">
    <property type="component" value="Unassembled WGS sequence"/>
</dbReference>
<name>A0ABU2Q5M3_9ACTN</name>
<evidence type="ECO:0000313" key="2">
    <source>
        <dbReference type="Proteomes" id="UP001183881"/>
    </source>
</evidence>